<dbReference type="GeneID" id="68918498"/>
<dbReference type="Proteomes" id="UP000008549">
    <property type="component" value="Unassembled WGS sequence"/>
</dbReference>
<accession>B6IMA2</accession>
<dbReference type="CTD" id="68918498"/>
<name>B6IMA2_CAEBR</name>
<organism evidence="1 2">
    <name type="scientific">Caenorhabditis briggsae</name>
    <dbReference type="NCBI Taxonomy" id="6238"/>
    <lineage>
        <taxon>Eukaryota</taxon>
        <taxon>Metazoa</taxon>
        <taxon>Ecdysozoa</taxon>
        <taxon>Nematoda</taxon>
        <taxon>Chromadorea</taxon>
        <taxon>Rhabditida</taxon>
        <taxon>Rhabditina</taxon>
        <taxon>Rhabditomorpha</taxon>
        <taxon>Rhabditoidea</taxon>
        <taxon>Rhabditidae</taxon>
        <taxon>Peloderinae</taxon>
        <taxon>Caenorhabditis</taxon>
    </lineage>
</organism>
<reference evidence="1 2" key="1">
    <citation type="journal article" date="2003" name="PLoS Biol.">
        <title>The genome sequence of Caenorhabditis briggsae: a platform for comparative genomics.</title>
        <authorList>
            <person name="Stein L.D."/>
            <person name="Bao Z."/>
            <person name="Blasiar D."/>
            <person name="Blumenthal T."/>
            <person name="Brent M.R."/>
            <person name="Chen N."/>
            <person name="Chinwalla A."/>
            <person name="Clarke L."/>
            <person name="Clee C."/>
            <person name="Coghlan A."/>
            <person name="Coulson A."/>
            <person name="D'Eustachio P."/>
            <person name="Fitch D.H."/>
            <person name="Fulton L.A."/>
            <person name="Fulton R.E."/>
            <person name="Griffiths-Jones S."/>
            <person name="Harris T.W."/>
            <person name="Hillier L.W."/>
            <person name="Kamath R."/>
            <person name="Kuwabara P.E."/>
            <person name="Mardis E.R."/>
            <person name="Marra M.A."/>
            <person name="Miner T.L."/>
            <person name="Minx P."/>
            <person name="Mullikin J.C."/>
            <person name="Plumb R.W."/>
            <person name="Rogers J."/>
            <person name="Schein J.E."/>
            <person name="Sohrmann M."/>
            <person name="Spieth J."/>
            <person name="Stajich J.E."/>
            <person name="Wei C."/>
            <person name="Willey D."/>
            <person name="Wilson R.K."/>
            <person name="Durbin R."/>
            <person name="Waterston R.H."/>
        </authorList>
    </citation>
    <scope>NUCLEOTIDE SEQUENCE [LARGE SCALE GENOMIC DNA]</scope>
    <source>
        <strain evidence="1 2">AF16</strain>
    </source>
</reference>
<keyword evidence="2" id="KW-1185">Reference proteome</keyword>
<dbReference type="EMBL" id="HE601533">
    <property type="protein sequence ID" value="CAS01032.1"/>
    <property type="molecule type" value="Genomic_DNA"/>
</dbReference>
<protein>
    <submittedName>
        <fullName evidence="1">Protein CBG27038</fullName>
    </submittedName>
</protein>
<reference evidence="1 2" key="2">
    <citation type="journal article" date="2011" name="PLoS Genet.">
        <title>Caenorhabditis briggsae recombinant inbred line genotypes reveal inter-strain incompatibility and the evolution of recombination.</title>
        <authorList>
            <person name="Ross J.A."/>
            <person name="Koboldt D.C."/>
            <person name="Staisch J.E."/>
            <person name="Chamberlin H.M."/>
            <person name="Gupta B.P."/>
            <person name="Miller R.D."/>
            <person name="Baird S.E."/>
            <person name="Haag E.S."/>
        </authorList>
    </citation>
    <scope>NUCLEOTIDE SEQUENCE [LARGE SCALE GENOMIC DNA]</scope>
    <source>
        <strain evidence="1 2">AF16</strain>
    </source>
</reference>
<gene>
    <name evidence="1" type="ORF">CBG27038</name>
    <name evidence="1" type="ORF">CBG_27038</name>
</gene>
<dbReference type="KEGG" id="cbr:CBG_27038"/>
<proteinExistence type="predicted"/>
<evidence type="ECO:0000313" key="1">
    <source>
        <dbReference type="EMBL" id="CAS01032.1"/>
    </source>
</evidence>
<evidence type="ECO:0000313" key="2">
    <source>
        <dbReference type="Proteomes" id="UP000008549"/>
    </source>
</evidence>
<sequence>MAQSAREWKERIVQNVWVKERVDTVNKREKT</sequence>
<dbReference type="AlphaFoldDB" id="B6IMA2"/>
<dbReference type="RefSeq" id="XP_045100589.1">
    <property type="nucleotide sequence ID" value="XM_045237428.1"/>
</dbReference>
<dbReference type="InParanoid" id="B6IMA2"/>
<dbReference type="HOGENOM" id="CLU_3399776_0_0_1"/>